<gene>
    <name evidence="1" type="ORF">JZO67_002461</name>
</gene>
<dbReference type="PANTHER" id="PTHR33221:SF15">
    <property type="entry name" value="HTH-TYPE TRANSCRIPTIONAL REGULATOR YWGB-RELATED"/>
    <property type="match status" value="1"/>
</dbReference>
<name>A0ABV0ESE3_9ENTE</name>
<protein>
    <recommendedName>
        <fullName evidence="3">Rrf2 family transcriptional regulator</fullName>
    </recommendedName>
</protein>
<reference evidence="1 2" key="1">
    <citation type="submission" date="2021-03" db="EMBL/GenBank/DDBJ databases">
        <authorList>
            <person name="Gilmore M.S."/>
            <person name="Schwartzman J."/>
            <person name="Van Tyne D."/>
            <person name="Martin M."/>
            <person name="Earl A.M."/>
            <person name="Manson A.L."/>
            <person name="Straub T."/>
            <person name="Salamzade R."/>
            <person name="Saavedra J."/>
            <person name="Lebreton F."/>
            <person name="Prichula J."/>
            <person name="Schaufler K."/>
            <person name="Gaca A."/>
            <person name="Sgardioli B."/>
            <person name="Wagenaar J."/>
            <person name="Strong T."/>
        </authorList>
    </citation>
    <scope>NUCLEOTIDE SEQUENCE [LARGE SCALE GENOMIC DNA]</scope>
    <source>
        <strain evidence="1 2">665A</strain>
    </source>
</reference>
<evidence type="ECO:0008006" key="3">
    <source>
        <dbReference type="Google" id="ProtNLM"/>
    </source>
</evidence>
<organism evidence="1 2">
    <name type="scientific">Candidatus Enterococcus ferrettii</name>
    <dbReference type="NCBI Taxonomy" id="2815324"/>
    <lineage>
        <taxon>Bacteria</taxon>
        <taxon>Bacillati</taxon>
        <taxon>Bacillota</taxon>
        <taxon>Bacilli</taxon>
        <taxon>Lactobacillales</taxon>
        <taxon>Enterococcaceae</taxon>
        <taxon>Enterococcus</taxon>
    </lineage>
</organism>
<dbReference type="EMBL" id="JAFREL020000002">
    <property type="protein sequence ID" value="MEO1770508.1"/>
    <property type="molecule type" value="Genomic_DNA"/>
</dbReference>
<evidence type="ECO:0000313" key="2">
    <source>
        <dbReference type="Proteomes" id="UP000664357"/>
    </source>
</evidence>
<dbReference type="Proteomes" id="UP000664357">
    <property type="component" value="Unassembled WGS sequence"/>
</dbReference>
<keyword evidence="2" id="KW-1185">Reference proteome</keyword>
<dbReference type="PROSITE" id="PS51197">
    <property type="entry name" value="HTH_RRF2_2"/>
    <property type="match status" value="1"/>
</dbReference>
<dbReference type="Pfam" id="PF02082">
    <property type="entry name" value="Rrf2"/>
    <property type="match status" value="1"/>
</dbReference>
<dbReference type="InterPro" id="IPR036388">
    <property type="entry name" value="WH-like_DNA-bd_sf"/>
</dbReference>
<accession>A0ABV0ESE3</accession>
<dbReference type="Gene3D" id="1.10.10.10">
    <property type="entry name" value="Winged helix-like DNA-binding domain superfamily/Winged helix DNA-binding domain"/>
    <property type="match status" value="1"/>
</dbReference>
<dbReference type="SUPFAM" id="SSF46785">
    <property type="entry name" value="Winged helix' DNA-binding domain"/>
    <property type="match status" value="1"/>
</dbReference>
<sequence length="155" mass="17654">MKYSIQLSDAIHILAYIEIFKNTDWLSSDRIAKSVETNPANIRKIMSQLRKSNLIITQAGKPTPTLAKQPEEISLLAIYKSIEGNTNLIQVDPKTNPNCIVGANIQEVLAEKYTLLQRSIEKEMSEITLDSFIHEIAQLEIEKRPENRTIVDEYL</sequence>
<dbReference type="RefSeq" id="WP_207705431.1">
    <property type="nucleotide sequence ID" value="NZ_JAFREL020000002.1"/>
</dbReference>
<dbReference type="InterPro" id="IPR036390">
    <property type="entry name" value="WH_DNA-bd_sf"/>
</dbReference>
<reference evidence="1 2" key="2">
    <citation type="submission" date="2024-02" db="EMBL/GenBank/DDBJ databases">
        <title>The Genome Sequence of Enterococcus sp. DIV0159.</title>
        <authorList>
            <person name="Earl A."/>
            <person name="Manson A."/>
            <person name="Gilmore M."/>
            <person name="Sanders J."/>
            <person name="Shea T."/>
            <person name="Howe W."/>
            <person name="Livny J."/>
            <person name="Cuomo C."/>
            <person name="Neafsey D."/>
            <person name="Birren B."/>
        </authorList>
    </citation>
    <scope>NUCLEOTIDE SEQUENCE [LARGE SCALE GENOMIC DNA]</scope>
    <source>
        <strain evidence="1 2">665A</strain>
    </source>
</reference>
<proteinExistence type="predicted"/>
<comment type="caution">
    <text evidence="1">The sequence shown here is derived from an EMBL/GenBank/DDBJ whole genome shotgun (WGS) entry which is preliminary data.</text>
</comment>
<dbReference type="PANTHER" id="PTHR33221">
    <property type="entry name" value="WINGED HELIX-TURN-HELIX TRANSCRIPTIONAL REGULATOR, RRF2 FAMILY"/>
    <property type="match status" value="1"/>
</dbReference>
<evidence type="ECO:0000313" key="1">
    <source>
        <dbReference type="EMBL" id="MEO1770508.1"/>
    </source>
</evidence>
<dbReference type="InterPro" id="IPR000944">
    <property type="entry name" value="Tscrpt_reg_Rrf2"/>
</dbReference>